<name>A0ABQ7ZU46_BRANA</name>
<evidence type="ECO:0000313" key="1">
    <source>
        <dbReference type="EMBL" id="KAH0883767.1"/>
    </source>
</evidence>
<comment type="caution">
    <text evidence="1">The sequence shown here is derived from an EMBL/GenBank/DDBJ whole genome shotgun (WGS) entry which is preliminary data.</text>
</comment>
<sequence length="214" mass="23616">MKLPMGGATPPAQNAIESFSVDFPHSHVHTAITTTQLEFSGYPPIAQIGQIPLGFVAFDGDMTKQTNSCAEEITRLTSFTIARIIDRNQRPPLCWKPIYTVHGQGEDDNTGDDMPGVGAVKSTPSIDVTKEVPVDSARPSRGCTHRQEAPQWLSFAYRECPSSMPITAFPFVLNFLLSFIKLLRNSVPLGILFYVLRKFSLCFAWSLIALLSLI</sequence>
<gene>
    <name evidence="1" type="ORF">HID58_059863</name>
</gene>
<dbReference type="EMBL" id="JAGKQM010000014">
    <property type="protein sequence ID" value="KAH0883767.1"/>
    <property type="molecule type" value="Genomic_DNA"/>
</dbReference>
<reference evidence="1 2" key="1">
    <citation type="submission" date="2021-05" db="EMBL/GenBank/DDBJ databases">
        <title>Genome Assembly of Synthetic Allotetraploid Brassica napus Reveals Homoeologous Exchanges between Subgenomes.</title>
        <authorList>
            <person name="Davis J.T."/>
        </authorList>
    </citation>
    <scope>NUCLEOTIDE SEQUENCE [LARGE SCALE GENOMIC DNA]</scope>
    <source>
        <strain evidence="2">cv. Da-Ae</strain>
        <tissue evidence="1">Seedling</tissue>
    </source>
</reference>
<keyword evidence="2" id="KW-1185">Reference proteome</keyword>
<dbReference type="Proteomes" id="UP000824890">
    <property type="component" value="Unassembled WGS sequence"/>
</dbReference>
<evidence type="ECO:0000313" key="2">
    <source>
        <dbReference type="Proteomes" id="UP000824890"/>
    </source>
</evidence>
<organism evidence="1 2">
    <name type="scientific">Brassica napus</name>
    <name type="common">Rape</name>
    <dbReference type="NCBI Taxonomy" id="3708"/>
    <lineage>
        <taxon>Eukaryota</taxon>
        <taxon>Viridiplantae</taxon>
        <taxon>Streptophyta</taxon>
        <taxon>Embryophyta</taxon>
        <taxon>Tracheophyta</taxon>
        <taxon>Spermatophyta</taxon>
        <taxon>Magnoliopsida</taxon>
        <taxon>eudicotyledons</taxon>
        <taxon>Gunneridae</taxon>
        <taxon>Pentapetalae</taxon>
        <taxon>rosids</taxon>
        <taxon>malvids</taxon>
        <taxon>Brassicales</taxon>
        <taxon>Brassicaceae</taxon>
        <taxon>Brassiceae</taxon>
        <taxon>Brassica</taxon>
    </lineage>
</organism>
<protein>
    <submittedName>
        <fullName evidence="1">Uncharacterized protein</fullName>
    </submittedName>
</protein>
<proteinExistence type="predicted"/>
<accession>A0ABQ7ZU46</accession>